<dbReference type="EMBL" id="BQNB010009580">
    <property type="protein sequence ID" value="GJS65461.1"/>
    <property type="molecule type" value="Genomic_DNA"/>
</dbReference>
<dbReference type="SUPFAM" id="SSF48264">
    <property type="entry name" value="Cytochrome P450"/>
    <property type="match status" value="1"/>
</dbReference>
<evidence type="ECO:0000256" key="1">
    <source>
        <dbReference type="ARBA" id="ARBA00022617"/>
    </source>
</evidence>
<dbReference type="InterPro" id="IPR050651">
    <property type="entry name" value="Plant_Cytochrome_P450_Monoox"/>
</dbReference>
<evidence type="ECO:0000256" key="3">
    <source>
        <dbReference type="ARBA" id="ARBA00023002"/>
    </source>
</evidence>
<reference evidence="6" key="2">
    <citation type="submission" date="2022-01" db="EMBL/GenBank/DDBJ databases">
        <authorList>
            <person name="Yamashiro T."/>
            <person name="Shiraishi A."/>
            <person name="Satake H."/>
            <person name="Nakayama K."/>
        </authorList>
    </citation>
    <scope>NUCLEOTIDE SEQUENCE</scope>
</reference>
<protein>
    <submittedName>
        <fullName evidence="6">Cytochrome P450 CYP82D47-like protein</fullName>
    </submittedName>
</protein>
<evidence type="ECO:0000256" key="4">
    <source>
        <dbReference type="ARBA" id="ARBA00023004"/>
    </source>
</evidence>
<keyword evidence="7" id="KW-1185">Reference proteome</keyword>
<dbReference type="InterPro" id="IPR036396">
    <property type="entry name" value="Cyt_P450_sf"/>
</dbReference>
<reference evidence="6" key="1">
    <citation type="journal article" date="2022" name="Int. J. Mol. Sci.">
        <title>Draft Genome of Tanacetum Coccineum: Genomic Comparison of Closely Related Tanacetum-Family Plants.</title>
        <authorList>
            <person name="Yamashiro T."/>
            <person name="Shiraishi A."/>
            <person name="Nakayama K."/>
            <person name="Satake H."/>
        </authorList>
    </citation>
    <scope>NUCLEOTIDE SEQUENCE</scope>
</reference>
<dbReference type="InterPro" id="IPR001128">
    <property type="entry name" value="Cyt_P450"/>
</dbReference>
<keyword evidence="2" id="KW-0479">Metal-binding</keyword>
<keyword evidence="3" id="KW-0560">Oxidoreductase</keyword>
<proteinExistence type="predicted"/>
<dbReference type="Gene3D" id="1.10.630.10">
    <property type="entry name" value="Cytochrome P450"/>
    <property type="match status" value="1"/>
</dbReference>
<dbReference type="InterPro" id="IPR002401">
    <property type="entry name" value="Cyt_P450_E_grp-I"/>
</dbReference>
<name>A0ABQ4XKS9_9ASTR</name>
<sequence length="163" mass="18545">FIDMMMSVVKHDGLAGYDADTIIKSTCMLSLLLNNPGALKKAQEELELHVGDRQVTESDIKDLVYLQAVVKETLRLYPAAFLGGPRVFSEDCTIAGYHVPKGTWLLINMWKLHRDPNIWSDPCEFRPERFLTLDHKDVDVNGTDFQVDFVPKNLKRQVVLGKE</sequence>
<dbReference type="PANTHER" id="PTHR47947:SF39">
    <property type="entry name" value="CYTOCHROME P450"/>
    <property type="match status" value="1"/>
</dbReference>
<evidence type="ECO:0000313" key="6">
    <source>
        <dbReference type="EMBL" id="GJS65461.1"/>
    </source>
</evidence>
<dbReference type="Pfam" id="PF00067">
    <property type="entry name" value="p450"/>
    <property type="match status" value="1"/>
</dbReference>
<feature type="non-terminal residue" evidence="6">
    <location>
        <position position="1"/>
    </location>
</feature>
<comment type="caution">
    <text evidence="6">The sequence shown here is derived from an EMBL/GenBank/DDBJ whole genome shotgun (WGS) entry which is preliminary data.</text>
</comment>
<organism evidence="6 7">
    <name type="scientific">Tanacetum coccineum</name>
    <dbReference type="NCBI Taxonomy" id="301880"/>
    <lineage>
        <taxon>Eukaryota</taxon>
        <taxon>Viridiplantae</taxon>
        <taxon>Streptophyta</taxon>
        <taxon>Embryophyta</taxon>
        <taxon>Tracheophyta</taxon>
        <taxon>Spermatophyta</taxon>
        <taxon>Magnoliopsida</taxon>
        <taxon>eudicotyledons</taxon>
        <taxon>Gunneridae</taxon>
        <taxon>Pentapetalae</taxon>
        <taxon>asterids</taxon>
        <taxon>campanulids</taxon>
        <taxon>Asterales</taxon>
        <taxon>Asteraceae</taxon>
        <taxon>Asteroideae</taxon>
        <taxon>Anthemideae</taxon>
        <taxon>Anthemidinae</taxon>
        <taxon>Tanacetum</taxon>
    </lineage>
</organism>
<keyword evidence="5" id="KW-0503">Monooxygenase</keyword>
<keyword evidence="4" id="KW-0408">Iron</keyword>
<dbReference type="Proteomes" id="UP001151760">
    <property type="component" value="Unassembled WGS sequence"/>
</dbReference>
<accession>A0ABQ4XKS9</accession>
<dbReference type="PANTHER" id="PTHR47947">
    <property type="entry name" value="CYTOCHROME P450 82C3-RELATED"/>
    <property type="match status" value="1"/>
</dbReference>
<evidence type="ECO:0000256" key="5">
    <source>
        <dbReference type="ARBA" id="ARBA00023033"/>
    </source>
</evidence>
<keyword evidence="1" id="KW-0349">Heme</keyword>
<gene>
    <name evidence="6" type="ORF">Tco_0680025</name>
</gene>
<dbReference type="PRINTS" id="PR00463">
    <property type="entry name" value="EP450I"/>
</dbReference>
<evidence type="ECO:0000313" key="7">
    <source>
        <dbReference type="Proteomes" id="UP001151760"/>
    </source>
</evidence>
<evidence type="ECO:0000256" key="2">
    <source>
        <dbReference type="ARBA" id="ARBA00022723"/>
    </source>
</evidence>